<reference evidence="2" key="1">
    <citation type="submission" date="2020-10" db="EMBL/GenBank/DDBJ databases">
        <authorList>
            <person name="Gilroy R."/>
        </authorList>
    </citation>
    <scope>NUCLEOTIDE SEQUENCE</scope>
    <source>
        <strain evidence="2">ChiBcec15-4380</strain>
    </source>
</reference>
<protein>
    <submittedName>
        <fullName evidence="2">Stage II sporulation protein R</fullName>
    </submittedName>
</protein>
<feature type="chain" id="PRO_5039049625" evidence="1">
    <location>
        <begin position="24"/>
        <end position="203"/>
    </location>
</feature>
<name>A0A9D1DG51_9FIRM</name>
<sequence length="203" mass="21770">MVLTKSKKVILALALALAATAIAATALLREQQALSEKLIRLHVVANSDSEADQAVKLRVRDAVLAVTEPLMEGAEDPYAALSDALPEIESAAVNCLAALGVADPVTVTLGQEAYPTRVYESFSLPAGQYTSLRVTIGAGEGRNWWCVVFPSLCFAATSSDLERAAATAGFSDGEVQLITEPDSYQLKFKAMEWVEQLRQWLLG</sequence>
<dbReference type="InterPro" id="IPR014202">
    <property type="entry name" value="Spore_II_R"/>
</dbReference>
<reference evidence="2" key="2">
    <citation type="journal article" date="2021" name="PeerJ">
        <title>Extensive microbial diversity within the chicken gut microbiome revealed by metagenomics and culture.</title>
        <authorList>
            <person name="Gilroy R."/>
            <person name="Ravi A."/>
            <person name="Getino M."/>
            <person name="Pursley I."/>
            <person name="Horton D.L."/>
            <person name="Alikhan N.F."/>
            <person name="Baker D."/>
            <person name="Gharbi K."/>
            <person name="Hall N."/>
            <person name="Watson M."/>
            <person name="Adriaenssens E.M."/>
            <person name="Foster-Nyarko E."/>
            <person name="Jarju S."/>
            <person name="Secka A."/>
            <person name="Antonio M."/>
            <person name="Oren A."/>
            <person name="Chaudhuri R.R."/>
            <person name="La Ragione R."/>
            <person name="Hildebrand F."/>
            <person name="Pallen M.J."/>
        </authorList>
    </citation>
    <scope>NUCLEOTIDE SEQUENCE</scope>
    <source>
        <strain evidence="2">ChiBcec15-4380</strain>
    </source>
</reference>
<gene>
    <name evidence="2" type="ORF">IAA53_01750</name>
</gene>
<proteinExistence type="predicted"/>
<evidence type="ECO:0000256" key="1">
    <source>
        <dbReference type="SAM" id="SignalP"/>
    </source>
</evidence>
<keyword evidence="1" id="KW-0732">Signal</keyword>
<evidence type="ECO:0000313" key="3">
    <source>
        <dbReference type="Proteomes" id="UP000824239"/>
    </source>
</evidence>
<feature type="signal peptide" evidence="1">
    <location>
        <begin position="1"/>
        <end position="23"/>
    </location>
</feature>
<dbReference type="AlphaFoldDB" id="A0A9D1DG51"/>
<evidence type="ECO:0000313" key="2">
    <source>
        <dbReference type="EMBL" id="HIR50006.1"/>
    </source>
</evidence>
<dbReference type="Pfam" id="PF09551">
    <property type="entry name" value="Spore_II_R"/>
    <property type="match status" value="1"/>
</dbReference>
<accession>A0A9D1DG51</accession>
<comment type="caution">
    <text evidence="2">The sequence shown here is derived from an EMBL/GenBank/DDBJ whole genome shotgun (WGS) entry which is preliminary data.</text>
</comment>
<dbReference type="Proteomes" id="UP000824239">
    <property type="component" value="Unassembled WGS sequence"/>
</dbReference>
<organism evidence="2 3">
    <name type="scientific">Candidatus Avoscillospira avicola</name>
    <dbReference type="NCBI Taxonomy" id="2840706"/>
    <lineage>
        <taxon>Bacteria</taxon>
        <taxon>Bacillati</taxon>
        <taxon>Bacillota</taxon>
        <taxon>Clostridia</taxon>
        <taxon>Eubacteriales</taxon>
        <taxon>Oscillospiraceae</taxon>
        <taxon>Oscillospiraceae incertae sedis</taxon>
        <taxon>Candidatus Avoscillospira</taxon>
    </lineage>
</organism>
<dbReference type="EMBL" id="DVHE01000014">
    <property type="protein sequence ID" value="HIR50006.1"/>
    <property type="molecule type" value="Genomic_DNA"/>
</dbReference>